<comment type="caution">
    <text evidence="2">The sequence shown here is derived from an EMBL/GenBank/DDBJ whole genome shotgun (WGS) entry which is preliminary data.</text>
</comment>
<reference evidence="2" key="1">
    <citation type="submission" date="2020-08" db="EMBL/GenBank/DDBJ databases">
        <title>Genome sequencing and assembly of the red palm weevil Rhynchophorus ferrugineus.</title>
        <authorList>
            <person name="Dias G.B."/>
            <person name="Bergman C.M."/>
            <person name="Manee M."/>
        </authorList>
    </citation>
    <scope>NUCLEOTIDE SEQUENCE</scope>
    <source>
        <strain evidence="2">AA-2017</strain>
        <tissue evidence="2">Whole larva</tissue>
    </source>
</reference>
<dbReference type="Proteomes" id="UP000625711">
    <property type="component" value="Unassembled WGS sequence"/>
</dbReference>
<proteinExistence type="predicted"/>
<evidence type="ECO:0000313" key="2">
    <source>
        <dbReference type="EMBL" id="KAF7275606.1"/>
    </source>
</evidence>
<gene>
    <name evidence="2" type="ORF">GWI33_011505</name>
</gene>
<name>A0A834M8C4_RHYFE</name>
<dbReference type="EMBL" id="JAACXV010009655">
    <property type="protein sequence ID" value="KAF7275606.1"/>
    <property type="molecule type" value="Genomic_DNA"/>
</dbReference>
<accession>A0A834M8C4</accession>
<feature type="region of interest" description="Disordered" evidence="1">
    <location>
        <begin position="135"/>
        <end position="154"/>
    </location>
</feature>
<evidence type="ECO:0000313" key="3">
    <source>
        <dbReference type="Proteomes" id="UP000625711"/>
    </source>
</evidence>
<keyword evidence="3" id="KW-1185">Reference proteome</keyword>
<dbReference type="AlphaFoldDB" id="A0A834M8C4"/>
<dbReference type="OrthoDB" id="6783391at2759"/>
<protein>
    <submittedName>
        <fullName evidence="2">Uncharacterized protein</fullName>
    </submittedName>
</protein>
<sequence>MGINVKLLNEMCNNTMHLDKQALSEMINVRRSKYAHIQHLWAKGRTQKAIDADQLEKSEKLFLLTSWSLIDEPSLREKPMQRQRTMNMKVRGMISGIRFWADGITIRELQQIPVSVFHRSLTFLWYKKEGTTSSADINRRPEQQRPINSPREAGEINSRTFEATTTSLDPEECLYITILSSNNIKTRNYIRSAVRTWLRLPKDCLMHTYILKSPIVAWEFPLRYQTPLLRVGKLKRLKSTPLICGEAAVGILIKEIKECEERLKEDGKLLDKEGAREVWTNKLTNSCDAKALDLSTQERFLEYIKSARTNIKKLVSDIINDIKNTHKLAGPLLSHETSQSDLVIERAEERTKKL</sequence>
<evidence type="ECO:0000256" key="1">
    <source>
        <dbReference type="SAM" id="MobiDB-lite"/>
    </source>
</evidence>
<organism evidence="2 3">
    <name type="scientific">Rhynchophorus ferrugineus</name>
    <name type="common">Red palm weevil</name>
    <name type="synonym">Curculio ferrugineus</name>
    <dbReference type="NCBI Taxonomy" id="354439"/>
    <lineage>
        <taxon>Eukaryota</taxon>
        <taxon>Metazoa</taxon>
        <taxon>Ecdysozoa</taxon>
        <taxon>Arthropoda</taxon>
        <taxon>Hexapoda</taxon>
        <taxon>Insecta</taxon>
        <taxon>Pterygota</taxon>
        <taxon>Neoptera</taxon>
        <taxon>Endopterygota</taxon>
        <taxon>Coleoptera</taxon>
        <taxon>Polyphaga</taxon>
        <taxon>Cucujiformia</taxon>
        <taxon>Curculionidae</taxon>
        <taxon>Dryophthorinae</taxon>
        <taxon>Rhynchophorus</taxon>
    </lineage>
</organism>